<reference evidence="1 2" key="1">
    <citation type="submission" date="2016-06" db="EMBL/GenBank/DDBJ databases">
        <title>Gene turnover analysis identifies the evolutionary adaptation of the extremophile Acidithiobacillus caldus.</title>
        <authorList>
            <person name="Zhang X."/>
        </authorList>
    </citation>
    <scope>NUCLEOTIDE SEQUENCE [LARGE SCALE GENOMIC DNA]</scope>
    <source>
        <strain evidence="1 2">S1</strain>
    </source>
</reference>
<dbReference type="Proteomes" id="UP000175707">
    <property type="component" value="Unassembled WGS sequence"/>
</dbReference>
<accession>A0A1E7YYF1</accession>
<name>A0A1E7YYF1_9PROT</name>
<comment type="caution">
    <text evidence="1">The sequence shown here is derived from an EMBL/GenBank/DDBJ whole genome shotgun (WGS) entry which is preliminary data.</text>
</comment>
<proteinExistence type="predicted"/>
<organism evidence="1 2">
    <name type="scientific">Acidithiobacillus caldus</name>
    <dbReference type="NCBI Taxonomy" id="33059"/>
    <lineage>
        <taxon>Bacteria</taxon>
        <taxon>Pseudomonadati</taxon>
        <taxon>Pseudomonadota</taxon>
        <taxon>Acidithiobacillia</taxon>
        <taxon>Acidithiobacillales</taxon>
        <taxon>Acidithiobacillaceae</taxon>
        <taxon>Acidithiobacillus</taxon>
    </lineage>
</organism>
<dbReference type="AlphaFoldDB" id="A0A1E7YYF1"/>
<evidence type="ECO:0000313" key="1">
    <source>
        <dbReference type="EMBL" id="OFC61530.1"/>
    </source>
</evidence>
<protein>
    <submittedName>
        <fullName evidence="1">Uncharacterized protein</fullName>
    </submittedName>
</protein>
<gene>
    <name evidence="1" type="ORF">BAE30_04625</name>
</gene>
<sequence>MYSKASAWLFLGCRLEDLDTYQPPVRRVVEDDPIRYFLTALDGLIAQFQVDSVASLSTRTSMASSCRSAR</sequence>
<evidence type="ECO:0000313" key="2">
    <source>
        <dbReference type="Proteomes" id="UP000175707"/>
    </source>
</evidence>
<dbReference type="EMBL" id="LZYH01000372">
    <property type="protein sequence ID" value="OFC61530.1"/>
    <property type="molecule type" value="Genomic_DNA"/>
</dbReference>